<dbReference type="Proteomes" id="UP001610335">
    <property type="component" value="Unassembled WGS sequence"/>
</dbReference>
<evidence type="ECO:0000259" key="4">
    <source>
        <dbReference type="PROSITE" id="PS50102"/>
    </source>
</evidence>
<feature type="region of interest" description="Disordered" evidence="3">
    <location>
        <begin position="114"/>
        <end position="169"/>
    </location>
</feature>
<feature type="compositionally biased region" description="Low complexity" evidence="3">
    <location>
        <begin position="150"/>
        <end position="161"/>
    </location>
</feature>
<dbReference type="InterPro" id="IPR035979">
    <property type="entry name" value="RBD_domain_sf"/>
</dbReference>
<evidence type="ECO:0000313" key="5">
    <source>
        <dbReference type="EMBL" id="KAL2831780.1"/>
    </source>
</evidence>
<organism evidence="5 6">
    <name type="scientific">Aspergillus cavernicola</name>
    <dbReference type="NCBI Taxonomy" id="176166"/>
    <lineage>
        <taxon>Eukaryota</taxon>
        <taxon>Fungi</taxon>
        <taxon>Dikarya</taxon>
        <taxon>Ascomycota</taxon>
        <taxon>Pezizomycotina</taxon>
        <taxon>Eurotiomycetes</taxon>
        <taxon>Eurotiomycetidae</taxon>
        <taxon>Eurotiales</taxon>
        <taxon>Aspergillaceae</taxon>
        <taxon>Aspergillus</taxon>
        <taxon>Aspergillus subgen. Nidulantes</taxon>
    </lineage>
</organism>
<dbReference type="InterPro" id="IPR012677">
    <property type="entry name" value="Nucleotide-bd_a/b_plait_sf"/>
</dbReference>
<dbReference type="InterPro" id="IPR000504">
    <property type="entry name" value="RRM_dom"/>
</dbReference>
<dbReference type="SMART" id="SM00360">
    <property type="entry name" value="RRM"/>
    <property type="match status" value="2"/>
</dbReference>
<feature type="compositionally biased region" description="Polar residues" evidence="3">
    <location>
        <begin position="122"/>
        <end position="131"/>
    </location>
</feature>
<evidence type="ECO:0000313" key="6">
    <source>
        <dbReference type="Proteomes" id="UP001610335"/>
    </source>
</evidence>
<feature type="compositionally biased region" description="Low complexity" evidence="3">
    <location>
        <begin position="62"/>
        <end position="77"/>
    </location>
</feature>
<feature type="domain" description="RRM" evidence="4">
    <location>
        <begin position="300"/>
        <end position="378"/>
    </location>
</feature>
<dbReference type="Gene3D" id="3.30.70.330">
    <property type="match status" value="2"/>
</dbReference>
<evidence type="ECO:0000256" key="1">
    <source>
        <dbReference type="ARBA" id="ARBA00022884"/>
    </source>
</evidence>
<dbReference type="PROSITE" id="PS50102">
    <property type="entry name" value="RRM"/>
    <property type="match status" value="2"/>
</dbReference>
<gene>
    <name evidence="5" type="ORF">BDW59DRAFT_140010</name>
</gene>
<feature type="region of interest" description="Disordered" evidence="3">
    <location>
        <begin position="61"/>
        <end position="86"/>
    </location>
</feature>
<keyword evidence="6" id="KW-1185">Reference proteome</keyword>
<feature type="domain" description="RRM" evidence="4">
    <location>
        <begin position="209"/>
        <end position="286"/>
    </location>
</feature>
<keyword evidence="1 2" id="KW-0694">RNA-binding</keyword>
<protein>
    <recommendedName>
        <fullName evidence="4">RRM domain-containing protein</fullName>
    </recommendedName>
</protein>
<dbReference type="Pfam" id="PF00076">
    <property type="entry name" value="RRM_1"/>
    <property type="match status" value="2"/>
</dbReference>
<evidence type="ECO:0000256" key="2">
    <source>
        <dbReference type="PROSITE-ProRule" id="PRU00176"/>
    </source>
</evidence>
<dbReference type="InterPro" id="IPR052462">
    <property type="entry name" value="SLIRP/GR-RBP-like"/>
</dbReference>
<dbReference type="CDD" id="cd00590">
    <property type="entry name" value="RRM_SF"/>
    <property type="match status" value="1"/>
</dbReference>
<sequence length="388" mass="42985">MHSLRRAACRLLSSPAPLPVRSRLTAVSNVHRLAIPRRTFTQCRWVGDEAKSQLESKDAALTTSATATTTTTTTTSTKNDALEESVEVETEKIEEVVDQNSAAGLDAAATTAATATTTATTNDAPDSSTQLETKETERVIDQVVEDSPDATHTTGTASTTSKADYEPQSLLDIDPSQIRDAATESEEQREAQKAAKRELIRQARHIPKETVYIGNLFYDVTAGDLKEQMMKYGVVEKVNIVYDSRGISRGYGYVHFDSISSARRAIEAMHMRIYQGRRVTMHYALSSLMENNRKINGPSSTLYVGNMPFEMTDRDLNDLFKDIANVIDVRVSVDRRTGHFKGYVHAEFTDVESASAGFERLGQRTPYGRRLRIDYGLTRKDVVFPVAG</sequence>
<name>A0ABR4IVK5_9EURO</name>
<evidence type="ECO:0000256" key="3">
    <source>
        <dbReference type="SAM" id="MobiDB-lite"/>
    </source>
</evidence>
<dbReference type="PANTHER" id="PTHR48027">
    <property type="entry name" value="HETEROGENEOUS NUCLEAR RIBONUCLEOPROTEIN 87F-RELATED"/>
    <property type="match status" value="1"/>
</dbReference>
<reference evidence="5 6" key="1">
    <citation type="submission" date="2024-07" db="EMBL/GenBank/DDBJ databases">
        <title>Section-level genome sequencing and comparative genomics of Aspergillus sections Usti and Cavernicolus.</title>
        <authorList>
            <consortium name="Lawrence Berkeley National Laboratory"/>
            <person name="Nybo J.L."/>
            <person name="Vesth T.C."/>
            <person name="Theobald S."/>
            <person name="Frisvad J.C."/>
            <person name="Larsen T.O."/>
            <person name="Kjaerboelling I."/>
            <person name="Rothschild-Mancinelli K."/>
            <person name="Lyhne E.K."/>
            <person name="Kogle M.E."/>
            <person name="Barry K."/>
            <person name="Clum A."/>
            <person name="Na H."/>
            <person name="Ledsgaard L."/>
            <person name="Lin J."/>
            <person name="Lipzen A."/>
            <person name="Kuo A."/>
            <person name="Riley R."/>
            <person name="Mondo S."/>
            <person name="LaButti K."/>
            <person name="Haridas S."/>
            <person name="Pangalinan J."/>
            <person name="Salamov A.A."/>
            <person name="Simmons B.A."/>
            <person name="Magnuson J.K."/>
            <person name="Chen J."/>
            <person name="Drula E."/>
            <person name="Henrissat B."/>
            <person name="Wiebenga A."/>
            <person name="Lubbers R.J."/>
            <person name="Gomes A.C."/>
            <person name="Makela M.R."/>
            <person name="Stajich J."/>
            <person name="Grigoriev I.V."/>
            <person name="Mortensen U.H."/>
            <person name="De vries R.P."/>
            <person name="Baker S.E."/>
            <person name="Andersen M.R."/>
        </authorList>
    </citation>
    <scope>NUCLEOTIDE SEQUENCE [LARGE SCALE GENOMIC DNA]</scope>
    <source>
        <strain evidence="5 6">CBS 600.67</strain>
    </source>
</reference>
<dbReference type="SUPFAM" id="SSF54928">
    <property type="entry name" value="RNA-binding domain, RBD"/>
    <property type="match status" value="1"/>
</dbReference>
<accession>A0ABR4IVK5</accession>
<proteinExistence type="predicted"/>
<comment type="caution">
    <text evidence="5">The sequence shown here is derived from an EMBL/GenBank/DDBJ whole genome shotgun (WGS) entry which is preliminary data.</text>
</comment>
<dbReference type="EMBL" id="JBFXLS010000008">
    <property type="protein sequence ID" value="KAL2831780.1"/>
    <property type="molecule type" value="Genomic_DNA"/>
</dbReference>